<dbReference type="Proteomes" id="UP000509704">
    <property type="component" value="Chromosome 1"/>
</dbReference>
<dbReference type="PANTHER" id="PTHR47185">
    <property type="entry name" value="PX DOMAIN-CONTAINING PROTEIN YPR097W"/>
    <property type="match status" value="1"/>
</dbReference>
<dbReference type="SUPFAM" id="SSF64268">
    <property type="entry name" value="PX domain"/>
    <property type="match status" value="1"/>
</dbReference>
<name>A0A7H9AVE3_ZYGMR</name>
<feature type="region of interest" description="Disordered" evidence="2">
    <location>
        <begin position="377"/>
        <end position="431"/>
    </location>
</feature>
<feature type="domain" description="PX" evidence="3">
    <location>
        <begin position="272"/>
        <end position="469"/>
    </location>
</feature>
<feature type="compositionally biased region" description="Low complexity" evidence="2">
    <location>
        <begin position="378"/>
        <end position="399"/>
    </location>
</feature>
<dbReference type="PANTHER" id="PTHR47185:SF1">
    <property type="entry name" value="PX DOMAIN-CONTAINING PROTEIN YPR097W"/>
    <property type="match status" value="1"/>
</dbReference>
<evidence type="ECO:0000313" key="5">
    <source>
        <dbReference type="Proteomes" id="UP000509704"/>
    </source>
</evidence>
<feature type="coiled-coil region" evidence="1">
    <location>
        <begin position="626"/>
        <end position="653"/>
    </location>
</feature>
<dbReference type="KEGG" id="zmk:HG535_0A01730"/>
<accession>A0A7H9AVE3</accession>
<dbReference type="InterPro" id="IPR036871">
    <property type="entry name" value="PX_dom_sf"/>
</dbReference>
<dbReference type="AlphaFoldDB" id="A0A7H9AVE3"/>
<dbReference type="OrthoDB" id="2117459at2759"/>
<evidence type="ECO:0000259" key="3">
    <source>
        <dbReference type="PROSITE" id="PS50195"/>
    </source>
</evidence>
<dbReference type="Pfam" id="PF00787">
    <property type="entry name" value="PX"/>
    <property type="match status" value="1"/>
</dbReference>
<dbReference type="Pfam" id="PF12828">
    <property type="entry name" value="PXB"/>
    <property type="match status" value="1"/>
</dbReference>
<dbReference type="RefSeq" id="XP_037141963.1">
    <property type="nucleotide sequence ID" value="XM_037286068.1"/>
</dbReference>
<protein>
    <recommendedName>
        <fullName evidence="3">PX domain-containing protein</fullName>
    </recommendedName>
</protein>
<feature type="compositionally biased region" description="Polar residues" evidence="2">
    <location>
        <begin position="78"/>
        <end position="90"/>
    </location>
</feature>
<proteinExistence type="predicted"/>
<gene>
    <name evidence="4" type="ORF">HG535_0A01730</name>
</gene>
<dbReference type="InterPro" id="IPR047168">
    <property type="entry name" value="LEC1-like"/>
</dbReference>
<dbReference type="GeneID" id="59233871"/>
<keyword evidence="1" id="KW-0175">Coiled coil</keyword>
<reference evidence="4 5" key="1">
    <citation type="submission" date="2020-07" db="EMBL/GenBank/DDBJ databases">
        <title>The yeast mating-type switching endonuclease HO is a domesticated member of an unorthodox homing genetic element family.</title>
        <authorList>
            <person name="Coughlan A.Y."/>
            <person name="Lombardi L."/>
            <person name="Braun-Galleani S."/>
            <person name="Martos A.R."/>
            <person name="Galeote V."/>
            <person name="Bigey F."/>
            <person name="Dequin S."/>
            <person name="Byrne K.P."/>
            <person name="Wolfe K.H."/>
        </authorList>
    </citation>
    <scope>NUCLEOTIDE SEQUENCE [LARGE SCALE GENOMIC DNA]</scope>
    <source>
        <strain evidence="4 5">NRRL Y-6702</strain>
    </source>
</reference>
<dbReference type="InterPro" id="IPR024554">
    <property type="entry name" value="LEC1-like_C"/>
</dbReference>
<evidence type="ECO:0000313" key="4">
    <source>
        <dbReference type="EMBL" id="QLG70235.1"/>
    </source>
</evidence>
<dbReference type="SMART" id="SM00312">
    <property type="entry name" value="PX"/>
    <property type="match status" value="1"/>
</dbReference>
<dbReference type="PROSITE" id="PS50195">
    <property type="entry name" value="PX"/>
    <property type="match status" value="1"/>
</dbReference>
<dbReference type="InterPro" id="IPR001683">
    <property type="entry name" value="PX_dom"/>
</dbReference>
<dbReference type="GO" id="GO:0035091">
    <property type="term" value="F:phosphatidylinositol binding"/>
    <property type="evidence" value="ECO:0007669"/>
    <property type="project" value="InterPro"/>
</dbReference>
<feature type="region of interest" description="Disordered" evidence="2">
    <location>
        <begin position="71"/>
        <end position="94"/>
    </location>
</feature>
<evidence type="ECO:0000256" key="2">
    <source>
        <dbReference type="SAM" id="MobiDB-lite"/>
    </source>
</evidence>
<dbReference type="Pfam" id="PF12825">
    <property type="entry name" value="DUF3818"/>
    <property type="match status" value="1"/>
</dbReference>
<sequence>MVEELTPTEEHYLKRELLKFQLDKELSALNDQFALRRFGYPFSAEDPKLGTPKTPRKGGLMSVMASPAETISRKSTENDTLGKTGNLTSRKNQDEGTDFPMLSYVLREIIMPFPMFSKDIAKNEEFWKYKVQVFFEHFMSLGFSNSYDREEATKRRRISKKLGKTVLLLFNSGVGVSQEVKYYNQDAFILKQDEKKKTAGVEEFAIPTRESLQYLYTNEPVFINGWDINIVAVVDDSSLFGRKRLPSEPKPAAFSSKWVKNAFSKPASPAALFSKLGITDSHNTSKDSKYLHYYILKLINVNNPDKTFYTAKSYDDFKQLKRSLKNEFPGKQNARLPRHTKKSAEIVSQPISFDYSQSLATPKEKIISVFQNDSPGASIASSDSKQDSNSNDSVSYESSVVKREKETSDELDDESFEEFHDAQESRSNGLLSEKMRTSLRQYLRTLCGDKEISSSSSLADFFGGDTISQSSFSKGLKEDIERRKAVDITNLENQVQFQKLALEKTLQLRESMKALKTSVLKDEKYLLSFIQELKEKTKVVDLSPLLFSFVEWCKIYVSSTIYQVFLGNDSGYEFFTQIKRLNRLVPYSVMGQIMRFTNPIGIMKAMMDLFMAQPFGSQSLLQTMFSTVLSDDLKSQEKVIQALEQKMQQETSLSSEVIKCLKDCVFKNENDEIISMEAVHKESAETTVPFSLVLLIKNGELGNLSHEAVGEVIESYSTWKAKQSSSSDLPFIEDQMGDRYFSNVKELLQLYIRERDKKLMRRLWQDPELSQLLKSMLTLLYEPMVKIFKVARVDIALKNFERFMNDLIKLVSNVFDGRLGTSLKFNVVESINDLVTKHQDSFLLFIHDVYQNDTEGIFEGFITWFVKIIKFLQNSKYGTGDLRIDFNKLFKEAEINEKLLIDQLDNVIEKKQAARQIYKKMLDSRMKEQKDSKLTAAKVVENNWKELNSLVMPPESNAFGLQDGEIVDLDLDAADYGHLFEEGDDKELETKYQSILNKELDESEIEKFGELVFADALENYLNSLV</sequence>
<dbReference type="InterPro" id="IPR024555">
    <property type="entry name" value="PX-associated"/>
</dbReference>
<dbReference type="EMBL" id="CP058604">
    <property type="protein sequence ID" value="QLG70235.1"/>
    <property type="molecule type" value="Genomic_DNA"/>
</dbReference>
<keyword evidence="5" id="KW-1185">Reference proteome</keyword>
<organism evidence="4 5">
    <name type="scientific">Zygotorulaspora mrakii</name>
    <name type="common">Zygosaccharomyces mrakii</name>
    <dbReference type="NCBI Taxonomy" id="42260"/>
    <lineage>
        <taxon>Eukaryota</taxon>
        <taxon>Fungi</taxon>
        <taxon>Dikarya</taxon>
        <taxon>Ascomycota</taxon>
        <taxon>Saccharomycotina</taxon>
        <taxon>Saccharomycetes</taxon>
        <taxon>Saccharomycetales</taxon>
        <taxon>Saccharomycetaceae</taxon>
        <taxon>Zygotorulaspora</taxon>
    </lineage>
</organism>
<evidence type="ECO:0000256" key="1">
    <source>
        <dbReference type="SAM" id="Coils"/>
    </source>
</evidence>
<dbReference type="Gene3D" id="3.30.1520.10">
    <property type="entry name" value="Phox-like domain"/>
    <property type="match status" value="1"/>
</dbReference>